<name>A0A6A0BAB3_9LACT</name>
<dbReference type="PANTHER" id="PTHR33571">
    <property type="entry name" value="SSL8005 PROTEIN"/>
    <property type="match status" value="1"/>
</dbReference>
<dbReference type="CDD" id="cd05403">
    <property type="entry name" value="NT_KNTase_like"/>
    <property type="match status" value="1"/>
</dbReference>
<dbReference type="Pfam" id="PF18765">
    <property type="entry name" value="Polbeta"/>
    <property type="match status" value="1"/>
</dbReference>
<keyword evidence="4" id="KW-0479">Metal-binding</keyword>
<dbReference type="GO" id="GO:0016779">
    <property type="term" value="F:nucleotidyltransferase activity"/>
    <property type="evidence" value="ECO:0007669"/>
    <property type="project" value="UniProtKB-KW"/>
</dbReference>
<evidence type="ECO:0000256" key="2">
    <source>
        <dbReference type="ARBA" id="ARBA00022679"/>
    </source>
</evidence>
<keyword evidence="6" id="KW-0067">ATP-binding</keyword>
<gene>
    <name evidence="9" type="ORF">Hs30E_09100</name>
</gene>
<evidence type="ECO:0000256" key="5">
    <source>
        <dbReference type="ARBA" id="ARBA00022741"/>
    </source>
</evidence>
<evidence type="ECO:0000259" key="8">
    <source>
        <dbReference type="Pfam" id="PF18765"/>
    </source>
</evidence>
<dbReference type="Gene3D" id="3.30.460.10">
    <property type="entry name" value="Beta Polymerase, domain 2"/>
    <property type="match status" value="1"/>
</dbReference>
<evidence type="ECO:0000313" key="10">
    <source>
        <dbReference type="Proteomes" id="UP000480303"/>
    </source>
</evidence>
<evidence type="ECO:0000313" key="9">
    <source>
        <dbReference type="EMBL" id="GFH42359.1"/>
    </source>
</evidence>
<comment type="caution">
    <text evidence="9">The sequence shown here is derived from an EMBL/GenBank/DDBJ whole genome shotgun (WGS) entry which is preliminary data.</text>
</comment>
<dbReference type="InterPro" id="IPR052038">
    <property type="entry name" value="Type-VII_TA_antitoxin"/>
</dbReference>
<evidence type="ECO:0000256" key="4">
    <source>
        <dbReference type="ARBA" id="ARBA00022723"/>
    </source>
</evidence>
<organism evidence="9 10">
    <name type="scientific">Pseudolactococcus hodotermopsidis</name>
    <dbReference type="NCBI Taxonomy" id="2709157"/>
    <lineage>
        <taxon>Bacteria</taxon>
        <taxon>Bacillati</taxon>
        <taxon>Bacillota</taxon>
        <taxon>Bacilli</taxon>
        <taxon>Lactobacillales</taxon>
        <taxon>Streptococcaceae</taxon>
        <taxon>Pseudolactococcus</taxon>
    </lineage>
</organism>
<proteinExistence type="predicted"/>
<dbReference type="EMBL" id="BLLI01000021">
    <property type="protein sequence ID" value="GFH42359.1"/>
    <property type="molecule type" value="Genomic_DNA"/>
</dbReference>
<dbReference type="InterPro" id="IPR041633">
    <property type="entry name" value="Polbeta"/>
</dbReference>
<accession>A0A6A0BAB3</accession>
<reference evidence="9 10" key="1">
    <citation type="submission" date="2020-02" db="EMBL/GenBank/DDBJ databases">
        <title>Draft genome sequence of Lactococcus sp. Hs30E4-3.</title>
        <authorList>
            <person name="Noda S."/>
            <person name="Yuki M."/>
            <person name="Ohkuma M."/>
        </authorList>
    </citation>
    <scope>NUCLEOTIDE SEQUENCE [LARGE SCALE GENOMIC DNA]</scope>
    <source>
        <strain evidence="9 10">Hs30E4-3</strain>
    </source>
</reference>
<dbReference type="GO" id="GO:0005524">
    <property type="term" value="F:ATP binding"/>
    <property type="evidence" value="ECO:0007669"/>
    <property type="project" value="UniProtKB-KW"/>
</dbReference>
<dbReference type="InterPro" id="IPR043519">
    <property type="entry name" value="NT_sf"/>
</dbReference>
<keyword evidence="7" id="KW-0460">Magnesium</keyword>
<dbReference type="RefSeq" id="WP_172208359.1">
    <property type="nucleotide sequence ID" value="NZ_BLLI01000021.1"/>
</dbReference>
<keyword evidence="3" id="KW-0548">Nucleotidyltransferase</keyword>
<sequence length="105" mass="12127">MTVLTIDEIKAKVAPIAEKYKISKIWLFGSYARGEADENSDIDLAYELDENILEFYLLFDEFKKNLEISLQIPVSIMSLDNIEKSRLPRIKEVKQNFGKESIVLV</sequence>
<evidence type="ECO:0000256" key="3">
    <source>
        <dbReference type="ARBA" id="ARBA00022695"/>
    </source>
</evidence>
<feature type="domain" description="Polymerase beta nucleotidyltransferase" evidence="8">
    <location>
        <begin position="12"/>
        <end position="82"/>
    </location>
</feature>
<dbReference type="GO" id="GO:0046872">
    <property type="term" value="F:metal ion binding"/>
    <property type="evidence" value="ECO:0007669"/>
    <property type="project" value="UniProtKB-KW"/>
</dbReference>
<keyword evidence="5" id="KW-0547">Nucleotide-binding</keyword>
<keyword evidence="10" id="KW-1185">Reference proteome</keyword>
<protein>
    <recommendedName>
        <fullName evidence="8">Polymerase beta nucleotidyltransferase domain-containing protein</fullName>
    </recommendedName>
</protein>
<dbReference type="AlphaFoldDB" id="A0A6A0BAB3"/>
<dbReference type="Proteomes" id="UP000480303">
    <property type="component" value="Unassembled WGS sequence"/>
</dbReference>
<dbReference type="PANTHER" id="PTHR33571:SF14">
    <property type="entry name" value="PROTEIN ADENYLYLTRANSFERASE MJ0435-RELATED"/>
    <property type="match status" value="1"/>
</dbReference>
<comment type="cofactor">
    <cofactor evidence="1">
        <name>Mg(2+)</name>
        <dbReference type="ChEBI" id="CHEBI:18420"/>
    </cofactor>
</comment>
<evidence type="ECO:0000256" key="1">
    <source>
        <dbReference type="ARBA" id="ARBA00001946"/>
    </source>
</evidence>
<dbReference type="SUPFAM" id="SSF81301">
    <property type="entry name" value="Nucleotidyltransferase"/>
    <property type="match status" value="1"/>
</dbReference>
<evidence type="ECO:0000256" key="6">
    <source>
        <dbReference type="ARBA" id="ARBA00022840"/>
    </source>
</evidence>
<evidence type="ECO:0000256" key="7">
    <source>
        <dbReference type="ARBA" id="ARBA00022842"/>
    </source>
</evidence>
<keyword evidence="2" id="KW-0808">Transferase</keyword>